<dbReference type="EMBL" id="CAJOBH010092379">
    <property type="protein sequence ID" value="CAF4571467.1"/>
    <property type="molecule type" value="Genomic_DNA"/>
</dbReference>
<dbReference type="EMBL" id="CAJNRF010003017">
    <property type="protein sequence ID" value="CAF2046473.1"/>
    <property type="molecule type" value="Genomic_DNA"/>
</dbReference>
<dbReference type="SUPFAM" id="SSF55797">
    <property type="entry name" value="PR-1-like"/>
    <property type="match status" value="1"/>
</dbReference>
<dbReference type="EMBL" id="CAJNOV010007057">
    <property type="protein sequence ID" value="CAF1268296.1"/>
    <property type="molecule type" value="Genomic_DNA"/>
</dbReference>
<evidence type="ECO:0000313" key="4">
    <source>
        <dbReference type="EMBL" id="CAF2141769.1"/>
    </source>
</evidence>
<dbReference type="AlphaFoldDB" id="A0A815BCG2"/>
<sequence>MQWHLVTLAHLLKEFPFKTVARDSAGDKLDYEITQQIFLKQMLQAHNYYRPQHGVPSLTLDNTISRSAPSHAKHLVKIDQMGHSNEIDDLGEKL</sequence>
<dbReference type="EMBL" id="CAJNRG010012652">
    <property type="protein sequence ID" value="CAF2141769.1"/>
    <property type="molecule type" value="Genomic_DNA"/>
</dbReference>
<accession>A0A815BCG2</accession>
<dbReference type="Gene3D" id="3.40.33.10">
    <property type="entry name" value="CAP"/>
    <property type="match status" value="1"/>
</dbReference>
<name>A0A815BCG2_9BILA</name>
<organism evidence="2 6">
    <name type="scientific">Rotaria magnacalcarata</name>
    <dbReference type="NCBI Taxonomy" id="392030"/>
    <lineage>
        <taxon>Eukaryota</taxon>
        <taxon>Metazoa</taxon>
        <taxon>Spiralia</taxon>
        <taxon>Gnathifera</taxon>
        <taxon>Rotifera</taxon>
        <taxon>Eurotatoria</taxon>
        <taxon>Bdelloidea</taxon>
        <taxon>Philodinida</taxon>
        <taxon>Philodinidae</taxon>
        <taxon>Rotaria</taxon>
    </lineage>
</organism>
<evidence type="ECO:0000313" key="2">
    <source>
        <dbReference type="EMBL" id="CAF1268296.1"/>
    </source>
</evidence>
<gene>
    <name evidence="5" type="ORF">BYL167_LOCUS38927</name>
    <name evidence="2" type="ORF">CJN711_LOCUS15346</name>
    <name evidence="3" type="ORF">WKI299_LOCUS9334</name>
    <name evidence="4" type="ORF">XDN619_LOCUS26854</name>
</gene>
<dbReference type="Proteomes" id="UP000663855">
    <property type="component" value="Unassembled WGS sequence"/>
</dbReference>
<dbReference type="InterPro" id="IPR035940">
    <property type="entry name" value="CAP_sf"/>
</dbReference>
<evidence type="ECO:0000313" key="3">
    <source>
        <dbReference type="EMBL" id="CAF2046473.1"/>
    </source>
</evidence>
<dbReference type="Proteomes" id="UP000663887">
    <property type="component" value="Unassembled WGS sequence"/>
</dbReference>
<dbReference type="Proteomes" id="UP000663856">
    <property type="component" value="Unassembled WGS sequence"/>
</dbReference>
<evidence type="ECO:0000313" key="5">
    <source>
        <dbReference type="EMBL" id="CAF4571467.1"/>
    </source>
</evidence>
<proteinExistence type="predicted"/>
<dbReference type="Proteomes" id="UP000681967">
    <property type="component" value="Unassembled WGS sequence"/>
</dbReference>
<comment type="caution">
    <text evidence="2">The sequence shown here is derived from an EMBL/GenBank/DDBJ whole genome shotgun (WGS) entry which is preliminary data.</text>
</comment>
<protein>
    <recommendedName>
        <fullName evidence="1">SCP domain-containing protein</fullName>
    </recommendedName>
</protein>
<feature type="domain" description="SCP" evidence="1">
    <location>
        <begin position="43"/>
        <end position="83"/>
    </location>
</feature>
<dbReference type="InterPro" id="IPR014044">
    <property type="entry name" value="CAP_dom"/>
</dbReference>
<dbReference type="Pfam" id="PF00188">
    <property type="entry name" value="CAP"/>
    <property type="match status" value="1"/>
</dbReference>
<evidence type="ECO:0000313" key="6">
    <source>
        <dbReference type="Proteomes" id="UP000663855"/>
    </source>
</evidence>
<reference evidence="2" key="1">
    <citation type="submission" date="2021-02" db="EMBL/GenBank/DDBJ databases">
        <authorList>
            <person name="Nowell W R."/>
        </authorList>
    </citation>
    <scope>NUCLEOTIDE SEQUENCE</scope>
</reference>
<evidence type="ECO:0000259" key="1">
    <source>
        <dbReference type="Pfam" id="PF00188"/>
    </source>
</evidence>